<dbReference type="EMBL" id="MSIF01000033">
    <property type="protein sequence ID" value="OLF05122.1"/>
    <property type="molecule type" value="Genomic_DNA"/>
</dbReference>
<evidence type="ECO:0000313" key="2">
    <source>
        <dbReference type="EMBL" id="OLF05122.1"/>
    </source>
</evidence>
<reference evidence="2 3" key="1">
    <citation type="submission" date="2016-12" db="EMBL/GenBank/DDBJ databases">
        <title>The draft genome sequence of Actinophytocola xinjiangensis.</title>
        <authorList>
            <person name="Wang W."/>
            <person name="Yuan L."/>
        </authorList>
    </citation>
    <scope>NUCLEOTIDE SEQUENCE [LARGE SCALE GENOMIC DNA]</scope>
    <source>
        <strain evidence="2 3">CGMCC 4.4663</strain>
    </source>
</reference>
<sequence>MTLTSQPEDPRDGDEGSAWSVMSDEELAEVVAEALTSEVVSRAEETLLDDVTAVADTERIDRLDADRRLVEYLAATGFAGQRFEVAFSKLARRLFSYAFPIMTLWVRDGTIFGECARYRGRVDTPAAAAAAAWSAADRAEVVIDSIIDAVDFFLDYALRKGKWDHRRGATLTTYFVGSCVCCFIKVCNARWKHQQLEEAFIRSAPRTEDDGGDLDDPVERIPSPDADPADLVATRDHAAGLWSRISDEKLREGLAWHLRTGGTQAAAAAEVGLSPKAFERRLHRQRTKLRPPDTASEDEGRS</sequence>
<gene>
    <name evidence="2" type="ORF">BLA60_37730</name>
</gene>
<dbReference type="OrthoDB" id="3215396at2"/>
<dbReference type="AlphaFoldDB" id="A0A7Z0WDY1"/>
<name>A0A7Z0WDY1_9PSEU</name>
<proteinExistence type="predicted"/>
<comment type="caution">
    <text evidence="2">The sequence shown here is derived from an EMBL/GenBank/DDBJ whole genome shotgun (WGS) entry which is preliminary data.</text>
</comment>
<protein>
    <submittedName>
        <fullName evidence="2">Uncharacterized protein</fullName>
    </submittedName>
</protein>
<accession>A0A7Z0WDY1</accession>
<keyword evidence="3" id="KW-1185">Reference proteome</keyword>
<dbReference type="RefSeq" id="WP_075137879.1">
    <property type="nucleotide sequence ID" value="NZ_MSIF01000033.1"/>
</dbReference>
<organism evidence="2 3">
    <name type="scientific">Actinophytocola xinjiangensis</name>
    <dbReference type="NCBI Taxonomy" id="485602"/>
    <lineage>
        <taxon>Bacteria</taxon>
        <taxon>Bacillati</taxon>
        <taxon>Actinomycetota</taxon>
        <taxon>Actinomycetes</taxon>
        <taxon>Pseudonocardiales</taxon>
        <taxon>Pseudonocardiaceae</taxon>
    </lineage>
</organism>
<dbReference type="Proteomes" id="UP000185696">
    <property type="component" value="Unassembled WGS sequence"/>
</dbReference>
<evidence type="ECO:0000256" key="1">
    <source>
        <dbReference type="SAM" id="MobiDB-lite"/>
    </source>
</evidence>
<evidence type="ECO:0000313" key="3">
    <source>
        <dbReference type="Proteomes" id="UP000185696"/>
    </source>
</evidence>
<feature type="region of interest" description="Disordered" evidence="1">
    <location>
        <begin position="267"/>
        <end position="302"/>
    </location>
</feature>